<organism evidence="3">
    <name type="scientific">Onchocerca flexuosa</name>
    <dbReference type="NCBI Taxonomy" id="387005"/>
    <lineage>
        <taxon>Eukaryota</taxon>
        <taxon>Metazoa</taxon>
        <taxon>Ecdysozoa</taxon>
        <taxon>Nematoda</taxon>
        <taxon>Chromadorea</taxon>
        <taxon>Rhabditida</taxon>
        <taxon>Spirurina</taxon>
        <taxon>Spiruromorpha</taxon>
        <taxon>Filarioidea</taxon>
        <taxon>Onchocercidae</taxon>
        <taxon>Onchocerca</taxon>
    </lineage>
</organism>
<dbReference type="STRING" id="387005.A0A183HWM1"/>
<sequence length="60" mass="7128">MKRNQQIKMFWRRLYMEDKKLKILVLDVDDEDFVENLKDCLEAFQSNIHPILIPSGSSGM</sequence>
<evidence type="ECO:0000313" key="2">
    <source>
        <dbReference type="Proteomes" id="UP000267606"/>
    </source>
</evidence>
<keyword evidence="2" id="KW-1185">Reference proteome</keyword>
<reference evidence="1 2" key="2">
    <citation type="submission" date="2018-11" db="EMBL/GenBank/DDBJ databases">
        <authorList>
            <consortium name="Pathogen Informatics"/>
        </authorList>
    </citation>
    <scope>NUCLEOTIDE SEQUENCE [LARGE SCALE GENOMIC DNA]</scope>
</reference>
<dbReference type="WBParaSite" id="OFLC_0001188301-mRNA-1">
    <property type="protein sequence ID" value="OFLC_0001188301-mRNA-1"/>
    <property type="gene ID" value="OFLC_0001188301"/>
</dbReference>
<proteinExistence type="predicted"/>
<dbReference type="AlphaFoldDB" id="A0A183HWM1"/>
<protein>
    <submittedName>
        <fullName evidence="3">TIR domain-containing protein</fullName>
    </submittedName>
</protein>
<dbReference type="EMBL" id="UZAJ01017759">
    <property type="protein sequence ID" value="VDO80090.1"/>
    <property type="molecule type" value="Genomic_DNA"/>
</dbReference>
<gene>
    <name evidence="1" type="ORF">OFLC_LOCUS11882</name>
</gene>
<evidence type="ECO:0000313" key="1">
    <source>
        <dbReference type="EMBL" id="VDO80090.1"/>
    </source>
</evidence>
<name>A0A183HWM1_9BILA</name>
<accession>A0A183HWM1</accession>
<dbReference type="Proteomes" id="UP000267606">
    <property type="component" value="Unassembled WGS sequence"/>
</dbReference>
<reference evidence="3" key="1">
    <citation type="submission" date="2016-06" db="UniProtKB">
        <authorList>
            <consortium name="WormBaseParasite"/>
        </authorList>
    </citation>
    <scope>IDENTIFICATION</scope>
</reference>
<evidence type="ECO:0000313" key="3">
    <source>
        <dbReference type="WBParaSite" id="OFLC_0001188301-mRNA-1"/>
    </source>
</evidence>